<dbReference type="Gene3D" id="1.25.40.10">
    <property type="entry name" value="Tetratricopeptide repeat domain"/>
    <property type="match status" value="1"/>
</dbReference>
<name>A0A1S8A7I7_ROSNE</name>
<dbReference type="Proteomes" id="UP000054516">
    <property type="component" value="Unassembled WGS sequence"/>
</dbReference>
<dbReference type="STRING" id="77044.A0A1S8A7I7"/>
<proteinExistence type="predicted"/>
<dbReference type="EMBL" id="DF977456">
    <property type="protein sequence ID" value="GAW25700.1"/>
    <property type="molecule type" value="Genomic_DNA"/>
</dbReference>
<dbReference type="OrthoDB" id="414698at2759"/>
<dbReference type="SUPFAM" id="SSF48452">
    <property type="entry name" value="TPR-like"/>
    <property type="match status" value="1"/>
</dbReference>
<accession>A0A1S8A7I7</accession>
<keyword evidence="2" id="KW-1185">Reference proteome</keyword>
<dbReference type="InterPro" id="IPR011990">
    <property type="entry name" value="TPR-like_helical_dom_sf"/>
</dbReference>
<dbReference type="InterPro" id="IPR010323">
    <property type="entry name" value="DUF924"/>
</dbReference>
<sequence length="72" mass="7856">MLAQVGCLGLYQGMAARAEPGSPLRKLLDGALDICQVKIDIIRRFGRFPGRNVALGRQSTQEESELLRENGA</sequence>
<evidence type="ECO:0000313" key="2">
    <source>
        <dbReference type="Proteomes" id="UP000054516"/>
    </source>
</evidence>
<protein>
    <submittedName>
        <fullName evidence="1">Uncharacterized protein</fullName>
    </submittedName>
</protein>
<dbReference type="AlphaFoldDB" id="A0A1S8A7I7"/>
<organism evidence="1">
    <name type="scientific">Rosellinia necatrix</name>
    <name type="common">White root-rot fungus</name>
    <dbReference type="NCBI Taxonomy" id="77044"/>
    <lineage>
        <taxon>Eukaryota</taxon>
        <taxon>Fungi</taxon>
        <taxon>Dikarya</taxon>
        <taxon>Ascomycota</taxon>
        <taxon>Pezizomycotina</taxon>
        <taxon>Sordariomycetes</taxon>
        <taxon>Xylariomycetidae</taxon>
        <taxon>Xylariales</taxon>
        <taxon>Xylariaceae</taxon>
        <taxon>Rosellinia</taxon>
    </lineage>
</organism>
<reference evidence="1" key="1">
    <citation type="submission" date="2016-03" db="EMBL/GenBank/DDBJ databases">
        <title>Draft genome sequence of Rosellinia necatrix.</title>
        <authorList>
            <person name="Kanematsu S."/>
        </authorList>
    </citation>
    <scope>NUCLEOTIDE SEQUENCE [LARGE SCALE GENOMIC DNA]</scope>
    <source>
        <strain evidence="1">W97</strain>
    </source>
</reference>
<dbReference type="Pfam" id="PF06041">
    <property type="entry name" value="DUF924"/>
    <property type="match status" value="1"/>
</dbReference>
<gene>
    <name evidence="1" type="ORF">SAMD00023353_1101510</name>
</gene>
<evidence type="ECO:0000313" key="1">
    <source>
        <dbReference type="EMBL" id="GAW25700.1"/>
    </source>
</evidence>